<evidence type="ECO:0000256" key="7">
    <source>
        <dbReference type="ARBA" id="ARBA00022800"/>
    </source>
</evidence>
<comment type="subunit">
    <text evidence="2">Monomer.</text>
</comment>
<feature type="binding site" evidence="15">
    <location>
        <position position="185"/>
    </location>
    <ligand>
        <name>Mn(2+)</name>
        <dbReference type="ChEBI" id="CHEBI:29035"/>
        <label>1</label>
    </ligand>
</feature>
<protein>
    <recommendedName>
        <fullName evidence="10">3'-phosphate/5'-hydroxy nucleic acid ligase</fullName>
        <ecNumber evidence="3">6.5.1.8</ecNumber>
    </recommendedName>
    <alternativeName>
        <fullName evidence="10">3'-phosphate/5'-hydroxy nucleic acid ligase</fullName>
    </alternativeName>
</protein>
<feature type="binding site" evidence="14">
    <location>
        <begin position="326"/>
        <end position="329"/>
    </location>
    <ligand>
        <name>GMP</name>
        <dbReference type="ChEBI" id="CHEBI:58115"/>
    </ligand>
</feature>
<sequence>MNMPIDQQIEKQADNQRHYNIIQDSKGVPIKMWTKGVHVDENAKTQLLKAAQMPFIYKWMAVMPDVHVGIGATIGSVIPTKGAIIPAAVGVDIGCGMMAARTSLNASDLPDNLIGLRHELERLIPHGMTKGRGRRDRGSWENTHQRVDEVWAELKTDFDYICAKHPRFKNTNNHKQLGTLGTGNHFVEICLDEHDQVWIMLHSGSRGVGNAIGNYFIELARQDMQKHFINLPDRDLAYLVEGTEHFDDYWFAVGWAQRFAMKNRELMMEAAVVALKNIIPKPFNAKVEAVNCHHNYVDKEEHFGTEVLVTRKGAVRARFGEYGIIPGSMGANSFIVRGKGNQQSFCSCSHGAGRMLSRTEAKKRYTVADQIEQTQGVECRKDAEVIDEIPSAYKPIEDVMQAQSDLVEVVYTLRQVVCVKG</sequence>
<accession>A0A4R1XUQ2</accession>
<dbReference type="InterPro" id="IPR052915">
    <property type="entry name" value="RtcB-like"/>
</dbReference>
<evidence type="ECO:0000256" key="4">
    <source>
        <dbReference type="ARBA" id="ARBA00022598"/>
    </source>
</evidence>
<keyword evidence="17" id="KW-1185">Reference proteome</keyword>
<dbReference type="SUPFAM" id="SSF103365">
    <property type="entry name" value="Hypothetical protein PH1602"/>
    <property type="match status" value="1"/>
</dbReference>
<dbReference type="Proteomes" id="UP000294963">
    <property type="component" value="Unassembled WGS sequence"/>
</dbReference>
<keyword evidence="9 15" id="KW-0464">Manganese</keyword>
<comment type="similarity">
    <text evidence="1">Belongs to the RtcB family.</text>
</comment>
<evidence type="ECO:0000256" key="14">
    <source>
        <dbReference type="PIRSR" id="PIRSR601233-2"/>
    </source>
</evidence>
<evidence type="ECO:0000256" key="3">
    <source>
        <dbReference type="ARBA" id="ARBA00012726"/>
    </source>
</evidence>
<evidence type="ECO:0000256" key="8">
    <source>
        <dbReference type="ARBA" id="ARBA00023134"/>
    </source>
</evidence>
<evidence type="ECO:0000256" key="13">
    <source>
        <dbReference type="PIRSR" id="PIRSR601233-1"/>
    </source>
</evidence>
<dbReference type="PANTHER" id="PTHR43749:SF2">
    <property type="entry name" value="RNA-SPLICING LIGASE RTCB"/>
    <property type="match status" value="1"/>
</dbReference>
<dbReference type="GO" id="GO:0030145">
    <property type="term" value="F:manganese ion binding"/>
    <property type="evidence" value="ECO:0007669"/>
    <property type="project" value="TreeGrafter"/>
</dbReference>
<feature type="active site" description="GMP-histidine intermediate" evidence="13">
    <location>
        <position position="350"/>
    </location>
</feature>
<evidence type="ECO:0000313" key="17">
    <source>
        <dbReference type="Proteomes" id="UP000294963"/>
    </source>
</evidence>
<comment type="catalytic activity">
    <reaction evidence="12">
        <text>a 3'-end 2',3'-cyclophospho-ribonucleotide-RNA + a 5'-end dephospho-ribonucleoside-RNA + GTP + H2O = a ribonucleotidyl-ribonucleotide-RNA + GMP + diphosphate + H(+)</text>
        <dbReference type="Rhea" id="RHEA:68080"/>
        <dbReference type="Rhea" id="RHEA-COMP:10464"/>
        <dbReference type="Rhea" id="RHEA-COMP:13936"/>
        <dbReference type="Rhea" id="RHEA-COMP:17355"/>
        <dbReference type="ChEBI" id="CHEBI:15377"/>
        <dbReference type="ChEBI" id="CHEBI:15378"/>
        <dbReference type="ChEBI" id="CHEBI:33019"/>
        <dbReference type="ChEBI" id="CHEBI:37565"/>
        <dbReference type="ChEBI" id="CHEBI:58115"/>
        <dbReference type="ChEBI" id="CHEBI:83064"/>
        <dbReference type="ChEBI" id="CHEBI:138284"/>
        <dbReference type="ChEBI" id="CHEBI:173118"/>
        <dbReference type="EC" id="6.5.1.8"/>
    </reaction>
</comment>
<dbReference type="GO" id="GO:0170057">
    <property type="term" value="F:RNA ligase (GTP) activity"/>
    <property type="evidence" value="ECO:0007669"/>
    <property type="project" value="UniProtKB-EC"/>
</dbReference>
<dbReference type="GO" id="GO:0006396">
    <property type="term" value="P:RNA processing"/>
    <property type="evidence" value="ECO:0007669"/>
    <property type="project" value="InterPro"/>
</dbReference>
<dbReference type="GO" id="GO:0003909">
    <property type="term" value="F:DNA ligase activity"/>
    <property type="evidence" value="ECO:0007669"/>
    <property type="project" value="TreeGrafter"/>
</dbReference>
<comment type="caution">
    <text evidence="16">The sequence shown here is derived from an EMBL/GenBank/DDBJ whole genome shotgun (WGS) entry which is preliminary data.</text>
</comment>
<dbReference type="GO" id="GO:0006281">
    <property type="term" value="P:DNA repair"/>
    <property type="evidence" value="ECO:0007669"/>
    <property type="project" value="TreeGrafter"/>
</dbReference>
<dbReference type="AlphaFoldDB" id="A0A4R1XUQ2"/>
<feature type="binding site" evidence="14">
    <location>
        <position position="420"/>
    </location>
    <ligand>
        <name>GMP</name>
        <dbReference type="ChEBI" id="CHEBI:58115"/>
    </ligand>
</feature>
<comment type="cofactor">
    <cofactor evidence="15">
        <name>Mn(2+)</name>
        <dbReference type="ChEBI" id="CHEBI:29035"/>
    </cofactor>
    <text evidence="15">Binds 2 manganese ions per subunit.</text>
</comment>
<feature type="binding site" evidence="15">
    <location>
        <position position="294"/>
    </location>
    <ligand>
        <name>Mn(2+)</name>
        <dbReference type="ChEBI" id="CHEBI:29035"/>
        <label>2</label>
    </ligand>
</feature>
<feature type="binding site" evidence="14">
    <location>
        <begin position="184"/>
        <end position="188"/>
    </location>
    <ligand>
        <name>GMP</name>
        <dbReference type="ChEBI" id="CHEBI:58115"/>
    </ligand>
</feature>
<feature type="binding site" evidence="14">
    <location>
        <begin position="350"/>
        <end position="353"/>
    </location>
    <ligand>
        <name>GMP</name>
        <dbReference type="ChEBI" id="CHEBI:58115"/>
    </ligand>
</feature>
<dbReference type="FunFam" id="3.90.1860.10:FF:000002">
    <property type="entry name" value="RNA-splicing ligase RtcB"/>
    <property type="match status" value="1"/>
</dbReference>
<evidence type="ECO:0000256" key="10">
    <source>
        <dbReference type="ARBA" id="ARBA00030221"/>
    </source>
</evidence>
<evidence type="ECO:0000256" key="6">
    <source>
        <dbReference type="ARBA" id="ARBA00022741"/>
    </source>
</evidence>
<organism evidence="16 17">
    <name type="scientific">Acinetobacter calcoaceticus</name>
    <dbReference type="NCBI Taxonomy" id="471"/>
    <lineage>
        <taxon>Bacteria</taxon>
        <taxon>Pseudomonadati</taxon>
        <taxon>Pseudomonadota</taxon>
        <taxon>Gammaproteobacteria</taxon>
        <taxon>Moraxellales</taxon>
        <taxon>Moraxellaceae</taxon>
        <taxon>Acinetobacter</taxon>
        <taxon>Acinetobacter calcoaceticus/baumannii complex</taxon>
    </lineage>
</organism>
<proteinExistence type="inferred from homology"/>
<evidence type="ECO:0000313" key="16">
    <source>
        <dbReference type="EMBL" id="TCM67349.1"/>
    </source>
</evidence>
<dbReference type="Gene3D" id="3.90.1860.10">
    <property type="entry name" value="tRNA-splicing ligase RtcB"/>
    <property type="match status" value="1"/>
</dbReference>
<feature type="binding site" evidence="14">
    <location>
        <begin position="294"/>
        <end position="295"/>
    </location>
    <ligand>
        <name>GMP</name>
        <dbReference type="ChEBI" id="CHEBI:58115"/>
    </ligand>
</feature>
<name>A0A4R1XUQ2_ACICA</name>
<dbReference type="Pfam" id="PF01139">
    <property type="entry name" value="RtcB"/>
    <property type="match status" value="1"/>
</dbReference>
<keyword evidence="8 14" id="KW-0342">GTP-binding</keyword>
<keyword evidence="7" id="KW-0692">RNA repair</keyword>
<dbReference type="PANTHER" id="PTHR43749">
    <property type="entry name" value="RNA-SPLICING LIGASE RTCB"/>
    <property type="match status" value="1"/>
</dbReference>
<dbReference type="InterPro" id="IPR036025">
    <property type="entry name" value="RtcB-like_sf"/>
</dbReference>
<feature type="binding site" evidence="15">
    <location>
        <position position="92"/>
    </location>
    <ligand>
        <name>Mn(2+)</name>
        <dbReference type="ChEBI" id="CHEBI:29035"/>
        <label>1</label>
    </ligand>
</feature>
<dbReference type="GO" id="GO:0042245">
    <property type="term" value="P:RNA repair"/>
    <property type="evidence" value="ECO:0007669"/>
    <property type="project" value="UniProtKB-KW"/>
</dbReference>
<feature type="binding site" evidence="15">
    <location>
        <position position="202"/>
    </location>
    <ligand>
        <name>Mn(2+)</name>
        <dbReference type="ChEBI" id="CHEBI:29035"/>
        <label>2</label>
    </ligand>
</feature>
<evidence type="ECO:0000256" key="2">
    <source>
        <dbReference type="ARBA" id="ARBA00011245"/>
    </source>
</evidence>
<evidence type="ECO:0000256" key="5">
    <source>
        <dbReference type="ARBA" id="ARBA00022723"/>
    </source>
</evidence>
<evidence type="ECO:0000256" key="11">
    <source>
        <dbReference type="ARBA" id="ARBA00047746"/>
    </source>
</evidence>
<evidence type="ECO:0000256" key="15">
    <source>
        <dbReference type="PIRSR" id="PIRSR601233-3"/>
    </source>
</evidence>
<dbReference type="EMBL" id="SLVJ01000009">
    <property type="protein sequence ID" value="TCM67349.1"/>
    <property type="molecule type" value="Genomic_DNA"/>
</dbReference>
<dbReference type="EC" id="6.5.1.8" evidence="3"/>
<feature type="binding site" evidence="14">
    <location>
        <position position="333"/>
    </location>
    <ligand>
        <name>GMP</name>
        <dbReference type="ChEBI" id="CHEBI:58115"/>
    </ligand>
</feature>
<evidence type="ECO:0000256" key="12">
    <source>
        <dbReference type="ARBA" id="ARBA00049514"/>
    </source>
</evidence>
<keyword evidence="6 14" id="KW-0547">Nucleotide-binding</keyword>
<comment type="catalytic activity">
    <reaction evidence="11">
        <text>a 3'-end 3'-phospho-ribonucleotide-RNA + a 5'-end dephospho-ribonucleoside-RNA + GTP = a ribonucleotidyl-ribonucleotide-RNA + GMP + diphosphate</text>
        <dbReference type="Rhea" id="RHEA:68076"/>
        <dbReference type="Rhea" id="RHEA-COMP:10463"/>
        <dbReference type="Rhea" id="RHEA-COMP:13936"/>
        <dbReference type="Rhea" id="RHEA-COMP:17355"/>
        <dbReference type="ChEBI" id="CHEBI:33019"/>
        <dbReference type="ChEBI" id="CHEBI:37565"/>
        <dbReference type="ChEBI" id="CHEBI:58115"/>
        <dbReference type="ChEBI" id="CHEBI:83062"/>
        <dbReference type="ChEBI" id="CHEBI:138284"/>
        <dbReference type="ChEBI" id="CHEBI:173118"/>
        <dbReference type="EC" id="6.5.1.8"/>
    </reaction>
</comment>
<keyword evidence="4 16" id="KW-0436">Ligase</keyword>
<evidence type="ECO:0000256" key="9">
    <source>
        <dbReference type="ARBA" id="ARBA00023211"/>
    </source>
</evidence>
<dbReference type="GO" id="GO:0005525">
    <property type="term" value="F:GTP binding"/>
    <property type="evidence" value="ECO:0007669"/>
    <property type="project" value="UniProtKB-KW"/>
</dbReference>
<evidence type="ECO:0000256" key="1">
    <source>
        <dbReference type="ARBA" id="ARBA00008071"/>
    </source>
</evidence>
<reference evidence="16 17" key="1">
    <citation type="submission" date="2019-03" db="EMBL/GenBank/DDBJ databases">
        <title>Genomic analyses of the natural microbiome of Caenorhabditis elegans.</title>
        <authorList>
            <person name="Samuel B."/>
        </authorList>
    </citation>
    <scope>NUCLEOTIDE SEQUENCE [LARGE SCALE GENOMIC DNA]</scope>
    <source>
        <strain evidence="16 17">JUb89</strain>
    </source>
</reference>
<keyword evidence="5 15" id="KW-0479">Metal-binding</keyword>
<gene>
    <name evidence="16" type="ORF">EC844_109121</name>
</gene>
<dbReference type="InterPro" id="IPR001233">
    <property type="entry name" value="RtcB"/>
</dbReference>